<organism evidence="1 2">
    <name type="scientific">Methylobacterium mesophilicum SR1.6/6</name>
    <dbReference type="NCBI Taxonomy" id="908290"/>
    <lineage>
        <taxon>Bacteria</taxon>
        <taxon>Pseudomonadati</taxon>
        <taxon>Pseudomonadota</taxon>
        <taxon>Alphaproteobacteria</taxon>
        <taxon>Hyphomicrobiales</taxon>
        <taxon>Methylobacteriaceae</taxon>
        <taxon>Methylobacterium</taxon>
    </lineage>
</organism>
<dbReference type="AlphaFoldDB" id="A0A6B9FEZ1"/>
<reference evidence="1 2" key="1">
    <citation type="journal article" date="2012" name="Genet. Mol. Biol.">
        <title>Analysis of 16S rRNA and mxaF genes revealing insights into Methylobacterium niche-specific plant association.</title>
        <authorList>
            <person name="Dourado M.N."/>
            <person name="Andreote F.D."/>
            <person name="Dini-Andreote F."/>
            <person name="Conti R."/>
            <person name="Araujo J.M."/>
            <person name="Araujo W.L."/>
        </authorList>
    </citation>
    <scope>NUCLEOTIDE SEQUENCE [LARGE SCALE GENOMIC DNA]</scope>
    <source>
        <strain evidence="1 2">SR1.6/6</strain>
    </source>
</reference>
<dbReference type="KEGG" id="mmes:MMSR116_06205"/>
<dbReference type="EMBL" id="CP043538">
    <property type="protein sequence ID" value="QGY01540.1"/>
    <property type="molecule type" value="Genomic_DNA"/>
</dbReference>
<name>A0A6B9FEZ1_9HYPH</name>
<sequence length="83" mass="9095">MPPVRATDLAREAEAILWADLCTCTACTMEGLRITAVAALQSVHPVPQVVTVRRPDPNSDQLCIRIEGPHFTGEIRLVAPWCD</sequence>
<proteinExistence type="predicted"/>
<reference evidence="1 2" key="2">
    <citation type="journal article" date="2013" name="Genome Announc.">
        <title>Draft Genome Sequence of Methylobacterium mesophilicum Strain SR1.6/6, Isolated from Citrus sinensis.</title>
        <authorList>
            <person name="Marinho Almeida D."/>
            <person name="Dini-Andreote F."/>
            <person name="Camargo Neves A.A."/>
            <person name="Juca Ramos R.T."/>
            <person name="Andreote F.D."/>
            <person name="Carneiro A.R."/>
            <person name="Oliveira de Souza Lima A."/>
            <person name="Caracciolo Gomes de Sa P.H."/>
            <person name="Ribeiro Barbosa M.S."/>
            <person name="Araujo W.L."/>
            <person name="Silva A."/>
        </authorList>
    </citation>
    <scope>NUCLEOTIDE SEQUENCE [LARGE SCALE GENOMIC DNA]</scope>
    <source>
        <strain evidence="1 2">SR1.6/6</strain>
    </source>
</reference>
<protein>
    <submittedName>
        <fullName evidence="1">Uncharacterized protein</fullName>
    </submittedName>
</protein>
<accession>A0A6B9FEZ1</accession>
<evidence type="ECO:0000313" key="2">
    <source>
        <dbReference type="Proteomes" id="UP000012488"/>
    </source>
</evidence>
<dbReference type="Proteomes" id="UP000012488">
    <property type="component" value="Chromosome"/>
</dbReference>
<evidence type="ECO:0000313" key="1">
    <source>
        <dbReference type="EMBL" id="QGY01540.1"/>
    </source>
</evidence>
<gene>
    <name evidence="1" type="ORF">MMSR116_06205</name>
</gene>
<dbReference type="RefSeq" id="WP_010683270.1">
    <property type="nucleotide sequence ID" value="NZ_CP043538.1"/>
</dbReference>